<dbReference type="EMBL" id="FOKI01000001">
    <property type="protein sequence ID" value="SFA71705.1"/>
    <property type="molecule type" value="Genomic_DNA"/>
</dbReference>
<accession>A0A1I0V5T0</accession>
<dbReference type="Proteomes" id="UP000198619">
    <property type="component" value="Unassembled WGS sequence"/>
</dbReference>
<proteinExistence type="predicted"/>
<evidence type="ECO:0000313" key="1">
    <source>
        <dbReference type="EMBL" id="SFA71705.1"/>
    </source>
</evidence>
<keyword evidence="2" id="KW-1185">Reference proteome</keyword>
<protein>
    <recommendedName>
        <fullName evidence="3">Glycosyl transferase family 2</fullName>
    </recommendedName>
</protein>
<dbReference type="RefSeq" id="WP_090037832.1">
    <property type="nucleotide sequence ID" value="NZ_FOKI01000001.1"/>
</dbReference>
<evidence type="ECO:0008006" key="3">
    <source>
        <dbReference type="Google" id="ProtNLM"/>
    </source>
</evidence>
<sequence>MNNIALITVIHDIEGKCLKVFNKAKDKFKKLYENVYITVSEETSVKLREELIKNGFKVKIIPKKGAANARREVLKFGLSGEEEYFHYCDFDRILTWIDNYYLELIDIVNSIHNYDYLILGRTPRAFNTHPIEWIETEKITNKIFSIETGLHADITAGACGFSRECGQCISENSQDKMTDGEWPMIVYRIMKKDISYKAVEGLEYIEDVNGYSKEVKDSDKWFVRLKLSYIISESIMRKRT</sequence>
<name>A0A1I0V5T0_9CLOT</name>
<evidence type="ECO:0000313" key="2">
    <source>
        <dbReference type="Proteomes" id="UP000198619"/>
    </source>
</evidence>
<reference evidence="1 2" key="1">
    <citation type="submission" date="2016-10" db="EMBL/GenBank/DDBJ databases">
        <authorList>
            <person name="de Groot N.N."/>
        </authorList>
    </citation>
    <scope>NUCLEOTIDE SEQUENCE [LARGE SCALE GENOMIC DNA]</scope>
    <source>
        <strain evidence="1 2">DSM 12271</strain>
    </source>
</reference>
<gene>
    <name evidence="1" type="ORF">SAMN04488528_1001178</name>
</gene>
<organism evidence="1 2">
    <name type="scientific">Clostridium frigidicarnis</name>
    <dbReference type="NCBI Taxonomy" id="84698"/>
    <lineage>
        <taxon>Bacteria</taxon>
        <taxon>Bacillati</taxon>
        <taxon>Bacillota</taxon>
        <taxon>Clostridia</taxon>
        <taxon>Eubacteriales</taxon>
        <taxon>Clostridiaceae</taxon>
        <taxon>Clostridium</taxon>
    </lineage>
</organism>
<dbReference type="STRING" id="84698.SAMN04488528_1001178"/>
<dbReference type="OrthoDB" id="1902160at2"/>
<dbReference type="AlphaFoldDB" id="A0A1I0V5T0"/>